<keyword evidence="4" id="KW-1185">Reference proteome</keyword>
<evidence type="ECO:0000256" key="1">
    <source>
        <dbReference type="SAM" id="MobiDB-lite"/>
    </source>
</evidence>
<proteinExistence type="predicted"/>
<feature type="region of interest" description="Disordered" evidence="1">
    <location>
        <begin position="62"/>
        <end position="113"/>
    </location>
</feature>
<dbReference type="EMBL" id="JAHRIO010073328">
    <property type="protein sequence ID" value="MEQ2182870.1"/>
    <property type="molecule type" value="Genomic_DNA"/>
</dbReference>
<evidence type="ECO:0000313" key="3">
    <source>
        <dbReference type="EMBL" id="MEQ2182870.1"/>
    </source>
</evidence>
<evidence type="ECO:0000313" key="4">
    <source>
        <dbReference type="Proteomes" id="UP001476798"/>
    </source>
</evidence>
<keyword evidence="2" id="KW-0812">Transmembrane</keyword>
<gene>
    <name evidence="3" type="ORF">GOODEAATRI_026729</name>
</gene>
<dbReference type="Proteomes" id="UP001476798">
    <property type="component" value="Unassembled WGS sequence"/>
</dbReference>
<name>A0ABV0PHC5_9TELE</name>
<protein>
    <submittedName>
        <fullName evidence="3">Uncharacterized protein</fullName>
    </submittedName>
</protein>
<feature type="compositionally biased region" description="Basic and acidic residues" evidence="1">
    <location>
        <begin position="66"/>
        <end position="77"/>
    </location>
</feature>
<keyword evidence="2" id="KW-0472">Membrane</keyword>
<organism evidence="3 4">
    <name type="scientific">Goodea atripinnis</name>
    <dbReference type="NCBI Taxonomy" id="208336"/>
    <lineage>
        <taxon>Eukaryota</taxon>
        <taxon>Metazoa</taxon>
        <taxon>Chordata</taxon>
        <taxon>Craniata</taxon>
        <taxon>Vertebrata</taxon>
        <taxon>Euteleostomi</taxon>
        <taxon>Actinopterygii</taxon>
        <taxon>Neopterygii</taxon>
        <taxon>Teleostei</taxon>
        <taxon>Neoteleostei</taxon>
        <taxon>Acanthomorphata</taxon>
        <taxon>Ovalentaria</taxon>
        <taxon>Atherinomorphae</taxon>
        <taxon>Cyprinodontiformes</taxon>
        <taxon>Goodeidae</taxon>
        <taxon>Goodea</taxon>
    </lineage>
</organism>
<reference evidence="3 4" key="1">
    <citation type="submission" date="2021-06" db="EMBL/GenBank/DDBJ databases">
        <authorList>
            <person name="Palmer J.M."/>
        </authorList>
    </citation>
    <scope>NUCLEOTIDE SEQUENCE [LARGE SCALE GENOMIC DNA]</scope>
    <source>
        <strain evidence="3 4">GA_2019</strain>
        <tissue evidence="3">Muscle</tissue>
    </source>
</reference>
<accession>A0ABV0PHC5</accession>
<evidence type="ECO:0000256" key="2">
    <source>
        <dbReference type="SAM" id="Phobius"/>
    </source>
</evidence>
<comment type="caution">
    <text evidence="3">The sequence shown here is derived from an EMBL/GenBank/DDBJ whole genome shotgun (WGS) entry which is preliminary data.</text>
</comment>
<feature type="transmembrane region" description="Helical" evidence="2">
    <location>
        <begin position="33"/>
        <end position="51"/>
    </location>
</feature>
<sequence length="113" mass="12582">MVILRLHLNQPFITISNFKERGSAGVKKDSGCPAPGVALTTFFLFLTVFFLNGDRKICHFDGNGDGVDKRGEKRGTDAVEEEQTTDQPSVTMERARETRRLCRSTEFSGNNPT</sequence>
<keyword evidence="2" id="KW-1133">Transmembrane helix</keyword>